<name>A0A9P8V5P4_9PEZI</name>
<dbReference type="EMBL" id="JAGSXJ010000018">
    <property type="protein sequence ID" value="KAH6682202.1"/>
    <property type="molecule type" value="Genomic_DNA"/>
</dbReference>
<sequence length="615" mass="68945">MQSSPGHRSETGSASEQSAHGARHQAPESSSRKRPHTDAASAGPETTRQRLRASVACTVCRGRKTKCDAQRPVCGYCQRTGSVCQYDTADGGTIISSHGVYNAQFSGLPASHHQSTHSEGLDTILGWTVFPPGSGPLRHDSVTPVPMPDELPPMSPSELRRFQAKYLRIVHVVNPLLDLSLLEQYVTQVLENGLDWSNRTCIVALVCAIGAVCEEPPRSASAPDHRLDPDRQRQQRHDSDIAYRWWSVACKRLGRAMSLSTLESAQCLCLAGIWYMCILRPVEAWKHFTMAGNCWYSAVSARNVMPSQTQSQESRVVIPQPVEQSIFYTAYKSEMYVSEIRCELGFHGSALEHIQDQLMFPSPPTLGQSRLAESESGAGTDEDGRQDGEEASTWYFYLSDIAARHLISRIINVSVRFGRHGIAPDSRQVQALLRDYRIFSSHLEDWYRSLPPEMSFEKPNSTDQIDVCPTWHSAILRARYLFIHELICRPFIRICLNYHMDLPETQLDEIAAIASLGLQHCMWKLYPNVYVSWRHQGAWTGIRNSVLCSMLLIGAARSSRYPTLNVASRMWLPDGWHDAVTNFVQQTAADHDEIQGGVKDCFDLLRNALNDFPDG</sequence>
<dbReference type="PANTHER" id="PTHR47785">
    <property type="entry name" value="ZN(II)2CYS6 TRANSCRIPTION FACTOR (EUROFUNG)-RELATED-RELATED"/>
    <property type="match status" value="1"/>
</dbReference>
<feature type="region of interest" description="Disordered" evidence="2">
    <location>
        <begin position="1"/>
        <end position="48"/>
    </location>
</feature>
<dbReference type="Gene3D" id="4.10.240.10">
    <property type="entry name" value="Zn(2)-C6 fungal-type DNA-binding domain"/>
    <property type="match status" value="1"/>
</dbReference>
<dbReference type="SMART" id="SM00066">
    <property type="entry name" value="GAL4"/>
    <property type="match status" value="1"/>
</dbReference>
<dbReference type="PROSITE" id="PS00463">
    <property type="entry name" value="ZN2_CY6_FUNGAL_1"/>
    <property type="match status" value="1"/>
</dbReference>
<gene>
    <name evidence="4" type="ORF">F5X68DRAFT_172161</name>
</gene>
<dbReference type="InterPro" id="IPR053181">
    <property type="entry name" value="EcdB-like_regulator"/>
</dbReference>
<reference evidence="4" key="1">
    <citation type="journal article" date="2021" name="Nat. Commun.">
        <title>Genetic determinants of endophytism in the Arabidopsis root mycobiome.</title>
        <authorList>
            <person name="Mesny F."/>
            <person name="Miyauchi S."/>
            <person name="Thiergart T."/>
            <person name="Pickel B."/>
            <person name="Atanasova L."/>
            <person name="Karlsson M."/>
            <person name="Huettel B."/>
            <person name="Barry K.W."/>
            <person name="Haridas S."/>
            <person name="Chen C."/>
            <person name="Bauer D."/>
            <person name="Andreopoulos W."/>
            <person name="Pangilinan J."/>
            <person name="LaButti K."/>
            <person name="Riley R."/>
            <person name="Lipzen A."/>
            <person name="Clum A."/>
            <person name="Drula E."/>
            <person name="Henrissat B."/>
            <person name="Kohler A."/>
            <person name="Grigoriev I.V."/>
            <person name="Martin F.M."/>
            <person name="Hacquard S."/>
        </authorList>
    </citation>
    <scope>NUCLEOTIDE SEQUENCE</scope>
    <source>
        <strain evidence="4">MPI-SDFR-AT-0117</strain>
    </source>
</reference>
<keyword evidence="5" id="KW-1185">Reference proteome</keyword>
<dbReference type="SUPFAM" id="SSF57701">
    <property type="entry name" value="Zn2/Cys6 DNA-binding domain"/>
    <property type="match status" value="1"/>
</dbReference>
<comment type="caution">
    <text evidence="4">The sequence shown here is derived from an EMBL/GenBank/DDBJ whole genome shotgun (WGS) entry which is preliminary data.</text>
</comment>
<dbReference type="AlphaFoldDB" id="A0A9P8V5P4"/>
<dbReference type="CDD" id="cd00067">
    <property type="entry name" value="GAL4"/>
    <property type="match status" value="1"/>
</dbReference>
<accession>A0A9P8V5P4</accession>
<feature type="region of interest" description="Disordered" evidence="2">
    <location>
        <begin position="368"/>
        <end position="387"/>
    </location>
</feature>
<dbReference type="InterPro" id="IPR036864">
    <property type="entry name" value="Zn2-C6_fun-type_DNA-bd_sf"/>
</dbReference>
<protein>
    <recommendedName>
        <fullName evidence="3">Zn(2)-C6 fungal-type domain-containing protein</fullName>
    </recommendedName>
</protein>
<dbReference type="PROSITE" id="PS50048">
    <property type="entry name" value="ZN2_CY6_FUNGAL_2"/>
    <property type="match status" value="1"/>
</dbReference>
<evidence type="ECO:0000313" key="5">
    <source>
        <dbReference type="Proteomes" id="UP000770015"/>
    </source>
</evidence>
<organism evidence="4 5">
    <name type="scientific">Plectosphaerella plurivora</name>
    <dbReference type="NCBI Taxonomy" id="936078"/>
    <lineage>
        <taxon>Eukaryota</taxon>
        <taxon>Fungi</taxon>
        <taxon>Dikarya</taxon>
        <taxon>Ascomycota</taxon>
        <taxon>Pezizomycotina</taxon>
        <taxon>Sordariomycetes</taxon>
        <taxon>Hypocreomycetidae</taxon>
        <taxon>Glomerellales</taxon>
        <taxon>Plectosphaerellaceae</taxon>
        <taxon>Plectosphaerella</taxon>
    </lineage>
</organism>
<keyword evidence="1" id="KW-0539">Nucleus</keyword>
<dbReference type="Proteomes" id="UP000770015">
    <property type="component" value="Unassembled WGS sequence"/>
</dbReference>
<dbReference type="CDD" id="cd12148">
    <property type="entry name" value="fungal_TF_MHR"/>
    <property type="match status" value="1"/>
</dbReference>
<dbReference type="Pfam" id="PF00172">
    <property type="entry name" value="Zn_clus"/>
    <property type="match status" value="1"/>
</dbReference>
<dbReference type="InterPro" id="IPR001138">
    <property type="entry name" value="Zn2Cys6_DnaBD"/>
</dbReference>
<evidence type="ECO:0000259" key="3">
    <source>
        <dbReference type="PROSITE" id="PS50048"/>
    </source>
</evidence>
<feature type="domain" description="Zn(2)-C6 fungal-type" evidence="3">
    <location>
        <begin position="56"/>
        <end position="86"/>
    </location>
</feature>
<dbReference type="PANTHER" id="PTHR47785:SF5">
    <property type="entry name" value="ZN(II)2CYS6 TRANSCRIPTION FACTOR (EUROFUNG)"/>
    <property type="match status" value="1"/>
</dbReference>
<evidence type="ECO:0000313" key="4">
    <source>
        <dbReference type="EMBL" id="KAH6682202.1"/>
    </source>
</evidence>
<dbReference type="GO" id="GO:0008270">
    <property type="term" value="F:zinc ion binding"/>
    <property type="evidence" value="ECO:0007669"/>
    <property type="project" value="InterPro"/>
</dbReference>
<dbReference type="GO" id="GO:0000981">
    <property type="term" value="F:DNA-binding transcription factor activity, RNA polymerase II-specific"/>
    <property type="evidence" value="ECO:0007669"/>
    <property type="project" value="InterPro"/>
</dbReference>
<dbReference type="OrthoDB" id="4356994at2759"/>
<feature type="compositionally biased region" description="Polar residues" evidence="2">
    <location>
        <begin position="1"/>
        <end position="18"/>
    </location>
</feature>
<evidence type="ECO:0000256" key="1">
    <source>
        <dbReference type="ARBA" id="ARBA00023242"/>
    </source>
</evidence>
<evidence type="ECO:0000256" key="2">
    <source>
        <dbReference type="SAM" id="MobiDB-lite"/>
    </source>
</evidence>
<proteinExistence type="predicted"/>